<dbReference type="AlphaFoldDB" id="A0A8S1RJE9"/>
<comment type="caution">
    <text evidence="2">The sequence shown here is derived from an EMBL/GenBank/DDBJ whole genome shotgun (WGS) entry which is preliminary data.</text>
</comment>
<evidence type="ECO:0000313" key="3">
    <source>
        <dbReference type="Proteomes" id="UP000692954"/>
    </source>
</evidence>
<keyword evidence="1" id="KW-0812">Transmembrane</keyword>
<protein>
    <recommendedName>
        <fullName evidence="4">Transmembrane protein</fullName>
    </recommendedName>
</protein>
<name>A0A8S1RJE9_9CILI</name>
<keyword evidence="1" id="KW-1133">Transmembrane helix</keyword>
<evidence type="ECO:0000256" key="1">
    <source>
        <dbReference type="SAM" id="Phobius"/>
    </source>
</evidence>
<reference evidence="2" key="1">
    <citation type="submission" date="2021-01" db="EMBL/GenBank/DDBJ databases">
        <authorList>
            <consortium name="Genoscope - CEA"/>
            <person name="William W."/>
        </authorList>
    </citation>
    <scope>NUCLEOTIDE SEQUENCE</scope>
</reference>
<sequence>MQEFNSDLNLLIEQIEMLQLHASIMGPHDSFFFQQESLQHLIKYNIEKIYYYFMNYKFQQLLFYSTYNQVIKNQKKIFILNQQILIQHTFQMMQTYQFGLGRKFIQVTFRDTFYKYLQQQLMFNHLQPFIIDNLNFKFTICFNINNNNNNCLLINLIEQFVVNPFRFSLANYLIMQNTCENLTSVIKVYSQQKCNQIYLKWPILLTCFVFVFILLFILLILYYQKRYYMAYDLMIGLLRHNSDEIIQNEISRQNVLLNIISKNILDKFQLEKNIS</sequence>
<evidence type="ECO:0008006" key="4">
    <source>
        <dbReference type="Google" id="ProtNLM"/>
    </source>
</evidence>
<gene>
    <name evidence="2" type="ORF">PSON_ATCC_30995.1.T1930026</name>
</gene>
<keyword evidence="3" id="KW-1185">Reference proteome</keyword>
<dbReference type="EMBL" id="CAJJDN010000193">
    <property type="protein sequence ID" value="CAD8128671.1"/>
    <property type="molecule type" value="Genomic_DNA"/>
</dbReference>
<organism evidence="2 3">
    <name type="scientific">Paramecium sonneborni</name>
    <dbReference type="NCBI Taxonomy" id="65129"/>
    <lineage>
        <taxon>Eukaryota</taxon>
        <taxon>Sar</taxon>
        <taxon>Alveolata</taxon>
        <taxon>Ciliophora</taxon>
        <taxon>Intramacronucleata</taxon>
        <taxon>Oligohymenophorea</taxon>
        <taxon>Peniculida</taxon>
        <taxon>Parameciidae</taxon>
        <taxon>Paramecium</taxon>
    </lineage>
</organism>
<dbReference type="Proteomes" id="UP000692954">
    <property type="component" value="Unassembled WGS sequence"/>
</dbReference>
<accession>A0A8S1RJE9</accession>
<feature type="transmembrane region" description="Helical" evidence="1">
    <location>
        <begin position="201"/>
        <end position="223"/>
    </location>
</feature>
<evidence type="ECO:0000313" key="2">
    <source>
        <dbReference type="EMBL" id="CAD8128671.1"/>
    </source>
</evidence>
<proteinExistence type="predicted"/>
<keyword evidence="1" id="KW-0472">Membrane</keyword>